<dbReference type="Proteomes" id="UP000193136">
    <property type="component" value="Unassembled WGS sequence"/>
</dbReference>
<dbReference type="InterPro" id="IPR029016">
    <property type="entry name" value="GAF-like_dom_sf"/>
</dbReference>
<dbReference type="SMART" id="SM00304">
    <property type="entry name" value="HAMP"/>
    <property type="match status" value="1"/>
</dbReference>
<keyword evidence="3" id="KW-1003">Cell membrane</keyword>
<dbReference type="FunFam" id="3.30.70.270:FF:000001">
    <property type="entry name" value="Diguanylate cyclase domain protein"/>
    <property type="match status" value="1"/>
</dbReference>
<dbReference type="Pfam" id="PF17200">
    <property type="entry name" value="sCache_2"/>
    <property type="match status" value="1"/>
</dbReference>
<sequence length="602" mass="68700">MIRIQFRHWPILWKILSISVISVTAFIVVSLLYFLPMIEGKMREGKKQGIRSVVEVAFTLLEYYERQVEEGRLSVELARREAARRIGELRYDRDQYFWINDLDMTMIMHPIRTEFNGQNMTDFKDSTGHLLFRDFVAVSKQKGAGFVSYRWPKPGGQDPVPKISYVKLFQPWGWILGSGIYLDDIDRDLSRLRHDLLVGTVFFACGTLALAMLIGSGITRPLRRVMHGLDLVAAGRSAELEPQVLVDSHDEVGRLGERFNRLMDSVKHLARFKKVIEEEETLPQIYQRLGRLVTDHFDFDSAVLFEVDKDADRMNLVYPPPEEEMASGCEAVVLEQARFCKVRRTGHVISNLDYPEICHCQSAGKGKGHYCIPMLVSGGVTGVVNVGFALPDNRIQRLKLETRLAHLEQYVRESLSVIESKKLLEALRQSALLDPLTGLHNRRYLQEYTEGIVAGLRRRGRLAGLLMCDIDYFKQVNDVHGHHMGDLVLKETAAVIRQCVRQADIVVRFGGEEFLVILLDVEAGQTEAIGEKIRSRVEASSFILDREVLSKTISVGASEFPADAQTLWHCIKFADVALYRAKEQGRNRVVRFEQEMWQGDEF</sequence>
<dbReference type="GO" id="GO:0005886">
    <property type="term" value="C:plasma membrane"/>
    <property type="evidence" value="ECO:0007669"/>
    <property type="project" value="UniProtKB-SubCell"/>
</dbReference>
<dbReference type="GO" id="GO:0007165">
    <property type="term" value="P:signal transduction"/>
    <property type="evidence" value="ECO:0007669"/>
    <property type="project" value="InterPro"/>
</dbReference>
<dbReference type="RefSeq" id="WP_085010421.1">
    <property type="nucleotide sequence ID" value="NZ_NAAD01000010.1"/>
</dbReference>
<evidence type="ECO:0000256" key="1">
    <source>
        <dbReference type="ARBA" id="ARBA00004651"/>
    </source>
</evidence>
<keyword evidence="12" id="KW-1185">Reference proteome</keyword>
<dbReference type="STRING" id="1969733.B5V00_08825"/>
<keyword evidence="5 8" id="KW-1133">Transmembrane helix</keyword>
<dbReference type="NCBIfam" id="TIGR00254">
    <property type="entry name" value="GGDEF"/>
    <property type="match status" value="1"/>
</dbReference>
<organism evidence="11 12">
    <name type="scientific">Geothermobacter hydrogeniphilus</name>
    <dbReference type="NCBI Taxonomy" id="1969733"/>
    <lineage>
        <taxon>Bacteria</taxon>
        <taxon>Pseudomonadati</taxon>
        <taxon>Thermodesulfobacteriota</taxon>
        <taxon>Desulfuromonadia</taxon>
        <taxon>Desulfuromonadales</taxon>
        <taxon>Geothermobacteraceae</taxon>
        <taxon>Geothermobacter</taxon>
    </lineage>
</organism>
<dbReference type="Gene3D" id="3.30.450.40">
    <property type="match status" value="1"/>
</dbReference>
<name>A0A1X0Y3I6_9BACT</name>
<dbReference type="EMBL" id="NAAD01000010">
    <property type="protein sequence ID" value="ORJ59771.1"/>
    <property type="molecule type" value="Genomic_DNA"/>
</dbReference>
<dbReference type="CDD" id="cd06225">
    <property type="entry name" value="HAMP"/>
    <property type="match status" value="1"/>
</dbReference>
<dbReference type="Pfam" id="PF00672">
    <property type="entry name" value="HAMP"/>
    <property type="match status" value="1"/>
</dbReference>
<dbReference type="GO" id="GO:0052621">
    <property type="term" value="F:diguanylate cyclase activity"/>
    <property type="evidence" value="ECO:0007669"/>
    <property type="project" value="UniProtKB-EC"/>
</dbReference>
<evidence type="ECO:0000256" key="2">
    <source>
        <dbReference type="ARBA" id="ARBA00012528"/>
    </source>
</evidence>
<dbReference type="InterPro" id="IPR003660">
    <property type="entry name" value="HAMP_dom"/>
</dbReference>
<dbReference type="Pfam" id="PF00990">
    <property type="entry name" value="GGDEF"/>
    <property type="match status" value="1"/>
</dbReference>
<evidence type="ECO:0000259" key="10">
    <source>
        <dbReference type="PROSITE" id="PS50887"/>
    </source>
</evidence>
<dbReference type="InterPro" id="IPR043128">
    <property type="entry name" value="Rev_trsase/Diguanyl_cyclase"/>
</dbReference>
<dbReference type="EC" id="2.7.7.65" evidence="2"/>
<dbReference type="InterPro" id="IPR029787">
    <property type="entry name" value="Nucleotide_cyclase"/>
</dbReference>
<proteinExistence type="predicted"/>
<comment type="subcellular location">
    <subcellularLocation>
        <location evidence="1">Cell membrane</location>
        <topology evidence="1">Multi-pass membrane protein</topology>
    </subcellularLocation>
</comment>
<dbReference type="Gene3D" id="3.30.70.270">
    <property type="match status" value="1"/>
</dbReference>
<feature type="domain" description="GGDEF" evidence="10">
    <location>
        <begin position="461"/>
        <end position="594"/>
    </location>
</feature>
<evidence type="ECO:0000256" key="7">
    <source>
        <dbReference type="ARBA" id="ARBA00034247"/>
    </source>
</evidence>
<dbReference type="SUPFAM" id="SSF158472">
    <property type="entry name" value="HAMP domain-like"/>
    <property type="match status" value="1"/>
</dbReference>
<accession>A0A1X0Y3I6</accession>
<feature type="transmembrane region" description="Helical" evidence="8">
    <location>
        <begin position="12"/>
        <end position="35"/>
    </location>
</feature>
<evidence type="ECO:0000256" key="5">
    <source>
        <dbReference type="ARBA" id="ARBA00022989"/>
    </source>
</evidence>
<dbReference type="PANTHER" id="PTHR45138:SF9">
    <property type="entry name" value="DIGUANYLATE CYCLASE DGCM-RELATED"/>
    <property type="match status" value="1"/>
</dbReference>
<gene>
    <name evidence="11" type="ORF">B5V00_08825</name>
</gene>
<evidence type="ECO:0000256" key="8">
    <source>
        <dbReference type="SAM" id="Phobius"/>
    </source>
</evidence>
<dbReference type="InterPro" id="IPR000160">
    <property type="entry name" value="GGDEF_dom"/>
</dbReference>
<dbReference type="OrthoDB" id="9791237at2"/>
<evidence type="ECO:0000313" key="11">
    <source>
        <dbReference type="EMBL" id="ORJ59771.1"/>
    </source>
</evidence>
<dbReference type="SMART" id="SM00267">
    <property type="entry name" value="GGDEF"/>
    <property type="match status" value="1"/>
</dbReference>
<feature type="transmembrane region" description="Helical" evidence="8">
    <location>
        <begin position="196"/>
        <end position="218"/>
    </location>
</feature>
<evidence type="ECO:0000256" key="4">
    <source>
        <dbReference type="ARBA" id="ARBA00022692"/>
    </source>
</evidence>
<protein>
    <recommendedName>
        <fullName evidence="2">diguanylate cyclase</fullName>
        <ecNumber evidence="2">2.7.7.65</ecNumber>
    </recommendedName>
</protein>
<dbReference type="Gene3D" id="6.10.340.10">
    <property type="match status" value="1"/>
</dbReference>
<evidence type="ECO:0000256" key="6">
    <source>
        <dbReference type="ARBA" id="ARBA00023136"/>
    </source>
</evidence>
<comment type="catalytic activity">
    <reaction evidence="7">
        <text>2 GTP = 3',3'-c-di-GMP + 2 diphosphate</text>
        <dbReference type="Rhea" id="RHEA:24898"/>
        <dbReference type="ChEBI" id="CHEBI:33019"/>
        <dbReference type="ChEBI" id="CHEBI:37565"/>
        <dbReference type="ChEBI" id="CHEBI:58805"/>
        <dbReference type="EC" id="2.7.7.65"/>
    </reaction>
</comment>
<evidence type="ECO:0000256" key="3">
    <source>
        <dbReference type="ARBA" id="ARBA00022475"/>
    </source>
</evidence>
<evidence type="ECO:0000313" key="12">
    <source>
        <dbReference type="Proteomes" id="UP000193136"/>
    </source>
</evidence>
<dbReference type="InterPro" id="IPR033480">
    <property type="entry name" value="sCache_2"/>
</dbReference>
<keyword evidence="4 8" id="KW-0812">Transmembrane</keyword>
<dbReference type="GO" id="GO:0043709">
    <property type="term" value="P:cell adhesion involved in single-species biofilm formation"/>
    <property type="evidence" value="ECO:0007669"/>
    <property type="project" value="TreeGrafter"/>
</dbReference>
<dbReference type="SUPFAM" id="SSF55781">
    <property type="entry name" value="GAF domain-like"/>
    <property type="match status" value="1"/>
</dbReference>
<dbReference type="PROSITE" id="PS50885">
    <property type="entry name" value="HAMP"/>
    <property type="match status" value="1"/>
</dbReference>
<comment type="caution">
    <text evidence="11">The sequence shown here is derived from an EMBL/GenBank/DDBJ whole genome shotgun (WGS) entry which is preliminary data.</text>
</comment>
<dbReference type="AlphaFoldDB" id="A0A1X0Y3I6"/>
<dbReference type="PANTHER" id="PTHR45138">
    <property type="entry name" value="REGULATORY COMPONENTS OF SENSORY TRANSDUCTION SYSTEM"/>
    <property type="match status" value="1"/>
</dbReference>
<evidence type="ECO:0000259" key="9">
    <source>
        <dbReference type="PROSITE" id="PS50885"/>
    </source>
</evidence>
<dbReference type="SMART" id="SM01049">
    <property type="entry name" value="Cache_2"/>
    <property type="match status" value="1"/>
</dbReference>
<dbReference type="PROSITE" id="PS50887">
    <property type="entry name" value="GGDEF"/>
    <property type="match status" value="1"/>
</dbReference>
<reference evidence="11 12" key="1">
    <citation type="submission" date="2017-03" db="EMBL/GenBank/DDBJ databases">
        <title>Genome sequence of Geothermobacter sp. EPR-M, Deep-Sea Iron Reducer.</title>
        <authorList>
            <person name="Tully B."/>
            <person name="Savalia P."/>
            <person name="Abuyen K."/>
            <person name="Baughan C."/>
            <person name="Romero E."/>
            <person name="Ronkowski C."/>
            <person name="Torres B."/>
            <person name="Tremblay J."/>
            <person name="Trujillo A."/>
            <person name="Tyler M."/>
            <person name="Perez-Rodriguez I."/>
            <person name="Amend J."/>
        </authorList>
    </citation>
    <scope>NUCLEOTIDE SEQUENCE [LARGE SCALE GENOMIC DNA]</scope>
    <source>
        <strain evidence="11 12">EPR-M</strain>
    </source>
</reference>
<feature type="domain" description="HAMP" evidence="9">
    <location>
        <begin position="216"/>
        <end position="271"/>
    </location>
</feature>
<dbReference type="SUPFAM" id="SSF55073">
    <property type="entry name" value="Nucleotide cyclase"/>
    <property type="match status" value="1"/>
</dbReference>
<dbReference type="GO" id="GO:1902201">
    <property type="term" value="P:negative regulation of bacterial-type flagellum-dependent cell motility"/>
    <property type="evidence" value="ECO:0007669"/>
    <property type="project" value="TreeGrafter"/>
</dbReference>
<dbReference type="InterPro" id="IPR050469">
    <property type="entry name" value="Diguanylate_Cyclase"/>
</dbReference>
<dbReference type="CDD" id="cd01949">
    <property type="entry name" value="GGDEF"/>
    <property type="match status" value="1"/>
</dbReference>
<dbReference type="Gene3D" id="3.30.450.20">
    <property type="entry name" value="PAS domain"/>
    <property type="match status" value="1"/>
</dbReference>
<keyword evidence="6 8" id="KW-0472">Membrane</keyword>